<reference evidence="2" key="1">
    <citation type="submission" date="2020-05" db="EMBL/GenBank/DDBJ databases">
        <title>Phylogenomic resolution of chytrid fungi.</title>
        <authorList>
            <person name="Stajich J.E."/>
            <person name="Amses K."/>
            <person name="Simmons R."/>
            <person name="Seto K."/>
            <person name="Myers J."/>
            <person name="Bonds A."/>
            <person name="Quandt C.A."/>
            <person name="Barry K."/>
            <person name="Liu P."/>
            <person name="Grigoriev I."/>
            <person name="Longcore J.E."/>
            <person name="James T.Y."/>
        </authorList>
    </citation>
    <scope>NUCLEOTIDE SEQUENCE</scope>
    <source>
        <strain evidence="2">JEL0513</strain>
    </source>
</reference>
<name>A0AAD5T1G0_9FUNG</name>
<dbReference type="PANTHER" id="PTHR14494">
    <property type="entry name" value="ALADIN/ADRACALIN/AAAS"/>
    <property type="match status" value="1"/>
</dbReference>
<evidence type="ECO:0000256" key="1">
    <source>
        <dbReference type="SAM" id="MobiDB-lite"/>
    </source>
</evidence>
<keyword evidence="3" id="KW-1185">Reference proteome</keyword>
<evidence type="ECO:0000313" key="3">
    <source>
        <dbReference type="Proteomes" id="UP001211907"/>
    </source>
</evidence>
<dbReference type="InterPro" id="IPR045139">
    <property type="entry name" value="Aladin"/>
</dbReference>
<proteinExistence type="predicted"/>
<feature type="non-terminal residue" evidence="2">
    <location>
        <position position="461"/>
    </location>
</feature>
<feature type="compositionally biased region" description="Pro residues" evidence="1">
    <location>
        <begin position="296"/>
        <end position="305"/>
    </location>
</feature>
<organism evidence="2 3">
    <name type="scientific">Physocladia obscura</name>
    <dbReference type="NCBI Taxonomy" id="109957"/>
    <lineage>
        <taxon>Eukaryota</taxon>
        <taxon>Fungi</taxon>
        <taxon>Fungi incertae sedis</taxon>
        <taxon>Chytridiomycota</taxon>
        <taxon>Chytridiomycota incertae sedis</taxon>
        <taxon>Chytridiomycetes</taxon>
        <taxon>Chytridiales</taxon>
        <taxon>Chytriomycetaceae</taxon>
        <taxon>Physocladia</taxon>
    </lineage>
</organism>
<sequence>MSVSKDGCRLHFEYALRLSPEISARSIFATQQPQHQQLSKLKLAPTLQSQSQSQPLSETQSETSIPAGAAANAGIWAAFLDSLVSSDSGSNGNIGSNIKNSVSIKDAKSKDSDARVVAEGYAFLFDILKSSGSFVEAFALSTFDNLSALLSGRMDLKQALSFSSSSPPRKADVGAIKAHAWHPHKPLLAVLHRQDVVIVYNFATKSFVGKHQGMLLSSLMEDATCLEWMPKSGNTLAVGCKSGVCIWKIFLDQPSDMIHFPYAASFSPDASVMASSTHLVRPVVNIDMILATPSPRNLPPPPSQPPQQSNGAAAAPMGQPFLIYHVKHPKLERVTAIAFSPDARFLYAGCAVNPGIAVIDLAVGEVVAFLSKLTGNGTVRLSCSKDGRYLAQVCSLKFLRIWSTDTMNSVDLLAAAGPGFRDACWMPDSRTLILALDGESEVATGNVGMLSALQIAGNGAL</sequence>
<dbReference type="InterPro" id="IPR015943">
    <property type="entry name" value="WD40/YVTN_repeat-like_dom_sf"/>
</dbReference>
<dbReference type="EMBL" id="JADGJH010000797">
    <property type="protein sequence ID" value="KAJ3122582.1"/>
    <property type="molecule type" value="Genomic_DNA"/>
</dbReference>
<comment type="caution">
    <text evidence="2">The sequence shown here is derived from an EMBL/GenBank/DDBJ whole genome shotgun (WGS) entry which is preliminary data.</text>
</comment>
<dbReference type="AlphaFoldDB" id="A0AAD5T1G0"/>
<dbReference type="PANTHER" id="PTHR14494:SF0">
    <property type="entry name" value="ALADIN"/>
    <property type="match status" value="1"/>
</dbReference>
<gene>
    <name evidence="2" type="ORF">HK100_011917</name>
</gene>
<dbReference type="Proteomes" id="UP001211907">
    <property type="component" value="Unassembled WGS sequence"/>
</dbReference>
<evidence type="ECO:0000313" key="2">
    <source>
        <dbReference type="EMBL" id="KAJ3122582.1"/>
    </source>
</evidence>
<protein>
    <submittedName>
        <fullName evidence="2">Uncharacterized protein</fullName>
    </submittedName>
</protein>
<dbReference type="Gene3D" id="2.130.10.10">
    <property type="entry name" value="YVTN repeat-like/Quinoprotein amine dehydrogenase"/>
    <property type="match status" value="2"/>
</dbReference>
<dbReference type="InterPro" id="IPR036322">
    <property type="entry name" value="WD40_repeat_dom_sf"/>
</dbReference>
<accession>A0AAD5T1G0</accession>
<dbReference type="GO" id="GO:0005643">
    <property type="term" value="C:nuclear pore"/>
    <property type="evidence" value="ECO:0007669"/>
    <property type="project" value="TreeGrafter"/>
</dbReference>
<dbReference type="GO" id="GO:0006913">
    <property type="term" value="P:nucleocytoplasmic transport"/>
    <property type="evidence" value="ECO:0007669"/>
    <property type="project" value="TreeGrafter"/>
</dbReference>
<feature type="region of interest" description="Disordered" evidence="1">
    <location>
        <begin position="294"/>
        <end position="313"/>
    </location>
</feature>
<dbReference type="SUPFAM" id="SSF50978">
    <property type="entry name" value="WD40 repeat-like"/>
    <property type="match status" value="1"/>
</dbReference>